<name>A0AAW3IQ81_VIBPH</name>
<reference evidence="1 2" key="1">
    <citation type="submission" date="2015-07" db="EMBL/GenBank/DDBJ databases">
        <title>Foodborne Vibrio parahaemolyticus Isolates.</title>
        <authorList>
            <person name="Ronholm J."/>
            <person name="Petronella N."/>
            <person name="Kenwell R."/>
            <person name="Banerjee S."/>
        </authorList>
    </citation>
    <scope>NUCLEOTIDE SEQUENCE [LARGE SCALE GENOMIC DNA]</scope>
    <source>
        <strain evidence="1 2">HS-06-05</strain>
    </source>
</reference>
<gene>
    <name evidence="1" type="ORF">ACX05_25305</name>
</gene>
<evidence type="ECO:0000313" key="2">
    <source>
        <dbReference type="Proteomes" id="UP000037697"/>
    </source>
</evidence>
<sequence>MTVVQRFLDQFGQNFSKKKQKKVTSLSRSSGRLVSTALYGGGRTSDPEIQVIATLLREFRDIELYAFKLKPNKVILKAKTQDGYPVLIHPQYRIPKPMRLNGKNAKRQFYWYVDLAVEIYDKRDESVVIGIWAMEYDGCAEHFTESGIKSDRFRDMVINTETDIVNVHITKEHWASYQNEYTTNMLRFIERRTRDATFMSLSDLKLRDVNLMSSPELEFVNENGTLRATSWEFTVPEENT</sequence>
<dbReference type="RefSeq" id="WP_033905470.1">
    <property type="nucleotide sequence ID" value="NZ_LIRS01000151.1"/>
</dbReference>
<accession>A0AAW3IQ81</accession>
<organism evidence="1 2">
    <name type="scientific">Vibrio parahaemolyticus</name>
    <dbReference type="NCBI Taxonomy" id="670"/>
    <lineage>
        <taxon>Bacteria</taxon>
        <taxon>Pseudomonadati</taxon>
        <taxon>Pseudomonadota</taxon>
        <taxon>Gammaproteobacteria</taxon>
        <taxon>Vibrionales</taxon>
        <taxon>Vibrionaceae</taxon>
        <taxon>Vibrio</taxon>
    </lineage>
</organism>
<dbReference type="AlphaFoldDB" id="A0AAW3IQ81"/>
<protein>
    <submittedName>
        <fullName evidence="1">Uncharacterized protein</fullName>
    </submittedName>
</protein>
<evidence type="ECO:0000313" key="1">
    <source>
        <dbReference type="EMBL" id="KOY19394.1"/>
    </source>
</evidence>
<proteinExistence type="predicted"/>
<dbReference type="Proteomes" id="UP000037697">
    <property type="component" value="Unassembled WGS sequence"/>
</dbReference>
<dbReference type="EMBL" id="LIRS01000151">
    <property type="protein sequence ID" value="KOY19394.1"/>
    <property type="molecule type" value="Genomic_DNA"/>
</dbReference>
<comment type="caution">
    <text evidence="1">The sequence shown here is derived from an EMBL/GenBank/DDBJ whole genome shotgun (WGS) entry which is preliminary data.</text>
</comment>